<keyword evidence="4" id="KW-0249">Electron transport</keyword>
<evidence type="ECO:0000256" key="1">
    <source>
        <dbReference type="ARBA" id="ARBA00022448"/>
    </source>
</evidence>
<keyword evidence="2 6" id="KW-0349">Heme</keyword>
<name>A0A520S2V7_9GAMM</name>
<dbReference type="InterPro" id="IPR036909">
    <property type="entry name" value="Cyt_c-like_dom_sf"/>
</dbReference>
<dbReference type="GO" id="GO:0009055">
    <property type="term" value="F:electron transfer activity"/>
    <property type="evidence" value="ECO:0007669"/>
    <property type="project" value="InterPro"/>
</dbReference>
<gene>
    <name evidence="9" type="ORF">EVA69_02510</name>
</gene>
<dbReference type="Gene3D" id="1.10.760.10">
    <property type="entry name" value="Cytochrome c-like domain"/>
    <property type="match status" value="2"/>
</dbReference>
<dbReference type="GO" id="GO:0046872">
    <property type="term" value="F:metal ion binding"/>
    <property type="evidence" value="ECO:0007669"/>
    <property type="project" value="UniProtKB-KW"/>
</dbReference>
<feature type="domain" description="Cytochrome c" evidence="8">
    <location>
        <begin position="121"/>
        <end position="208"/>
    </location>
</feature>
<evidence type="ECO:0000256" key="2">
    <source>
        <dbReference type="ARBA" id="ARBA00022617"/>
    </source>
</evidence>
<evidence type="ECO:0000259" key="8">
    <source>
        <dbReference type="PROSITE" id="PS51007"/>
    </source>
</evidence>
<dbReference type="GO" id="GO:0020037">
    <property type="term" value="F:heme binding"/>
    <property type="evidence" value="ECO:0007669"/>
    <property type="project" value="InterPro"/>
</dbReference>
<dbReference type="InterPro" id="IPR050597">
    <property type="entry name" value="Cytochrome_c_Oxidase_Subunit"/>
</dbReference>
<dbReference type="PANTHER" id="PTHR33751:SF9">
    <property type="entry name" value="CYTOCHROME C4"/>
    <property type="match status" value="1"/>
</dbReference>
<accession>A0A520S2V7</accession>
<sequence length="210" mass="22714">MNRRVMQNTLVLLTTLAAVLLQKSATSAEREPFNDRYCTTCHGTEGKGNEGIQAPRLAGMEGWYLRRQLENFRAGIRGTHPMDREGIAMKPMANLSDESMADIVEWVGGWPYVPAEVTITGDAAAGRSLYGVCATCHGDQAQGKVAMGAPALAGQNDWYLVTQLKNFVAGYRGKHAGDAYGQQMAAMVGGLGNETAILNVVSYINTLEER</sequence>
<dbReference type="SUPFAM" id="SSF46626">
    <property type="entry name" value="Cytochrome c"/>
    <property type="match status" value="2"/>
</dbReference>
<proteinExistence type="predicted"/>
<dbReference type="PANTHER" id="PTHR33751">
    <property type="entry name" value="CBB3-TYPE CYTOCHROME C OXIDASE SUBUNIT FIXP"/>
    <property type="match status" value="1"/>
</dbReference>
<dbReference type="InterPro" id="IPR009056">
    <property type="entry name" value="Cyt_c-like_dom"/>
</dbReference>
<protein>
    <submittedName>
        <fullName evidence="9">C-type cytochrome</fullName>
    </submittedName>
</protein>
<keyword evidence="7" id="KW-0732">Signal</keyword>
<evidence type="ECO:0000256" key="6">
    <source>
        <dbReference type="PROSITE-ProRule" id="PRU00433"/>
    </source>
</evidence>
<dbReference type="PROSITE" id="PS51007">
    <property type="entry name" value="CYTC"/>
    <property type="match status" value="2"/>
</dbReference>
<feature type="signal peptide" evidence="7">
    <location>
        <begin position="1"/>
        <end position="27"/>
    </location>
</feature>
<keyword evidence="1" id="KW-0813">Transport</keyword>
<organism evidence="9 10">
    <name type="scientific">OM182 bacterium</name>
    <dbReference type="NCBI Taxonomy" id="2510334"/>
    <lineage>
        <taxon>Bacteria</taxon>
        <taxon>Pseudomonadati</taxon>
        <taxon>Pseudomonadota</taxon>
        <taxon>Gammaproteobacteria</taxon>
        <taxon>OMG group</taxon>
        <taxon>OM182 clade</taxon>
    </lineage>
</organism>
<keyword evidence="5 6" id="KW-0408">Iron</keyword>
<dbReference type="EMBL" id="SHAH01000024">
    <property type="protein sequence ID" value="RZO76802.1"/>
    <property type="molecule type" value="Genomic_DNA"/>
</dbReference>
<feature type="domain" description="Cytochrome c" evidence="8">
    <location>
        <begin position="24"/>
        <end position="111"/>
    </location>
</feature>
<evidence type="ECO:0000313" key="9">
    <source>
        <dbReference type="EMBL" id="RZO76802.1"/>
    </source>
</evidence>
<reference evidence="9 10" key="1">
    <citation type="submission" date="2019-02" db="EMBL/GenBank/DDBJ databases">
        <title>Prokaryotic population dynamics and viral predation in marine succession experiment using metagenomics: the confinement effect.</title>
        <authorList>
            <person name="Haro-Moreno J.M."/>
            <person name="Rodriguez-Valera F."/>
            <person name="Lopez-Perez M."/>
        </authorList>
    </citation>
    <scope>NUCLEOTIDE SEQUENCE [LARGE SCALE GENOMIC DNA]</scope>
    <source>
        <strain evidence="9">MED-G158</strain>
    </source>
</reference>
<dbReference type="Pfam" id="PF00034">
    <property type="entry name" value="Cytochrom_C"/>
    <property type="match status" value="2"/>
</dbReference>
<dbReference type="AlphaFoldDB" id="A0A520S2V7"/>
<keyword evidence="3 6" id="KW-0479">Metal-binding</keyword>
<evidence type="ECO:0000256" key="5">
    <source>
        <dbReference type="ARBA" id="ARBA00023004"/>
    </source>
</evidence>
<evidence type="ECO:0000256" key="7">
    <source>
        <dbReference type="SAM" id="SignalP"/>
    </source>
</evidence>
<feature type="chain" id="PRO_5021815341" evidence="7">
    <location>
        <begin position="28"/>
        <end position="210"/>
    </location>
</feature>
<evidence type="ECO:0000256" key="4">
    <source>
        <dbReference type="ARBA" id="ARBA00022982"/>
    </source>
</evidence>
<evidence type="ECO:0000313" key="10">
    <source>
        <dbReference type="Proteomes" id="UP000320404"/>
    </source>
</evidence>
<comment type="caution">
    <text evidence="9">The sequence shown here is derived from an EMBL/GenBank/DDBJ whole genome shotgun (WGS) entry which is preliminary data.</text>
</comment>
<dbReference type="Proteomes" id="UP000320404">
    <property type="component" value="Unassembled WGS sequence"/>
</dbReference>
<evidence type="ECO:0000256" key="3">
    <source>
        <dbReference type="ARBA" id="ARBA00022723"/>
    </source>
</evidence>